<dbReference type="EMBL" id="HADZ01019301">
    <property type="protein sequence ID" value="SBP83242.1"/>
    <property type="molecule type" value="Transcribed_RNA"/>
</dbReference>
<protein>
    <submittedName>
        <fullName evidence="1">Uncharacterized protein</fullName>
    </submittedName>
</protein>
<dbReference type="AlphaFoldDB" id="A0A1A8CTX0"/>
<name>A0A1A8CTX0_NOTKA</name>
<evidence type="ECO:0000313" key="1">
    <source>
        <dbReference type="EMBL" id="SBP83242.1"/>
    </source>
</evidence>
<feature type="non-terminal residue" evidence="1">
    <location>
        <position position="1"/>
    </location>
</feature>
<gene>
    <name evidence="1" type="primary">Nfu_g_1_011919</name>
</gene>
<feature type="non-terminal residue" evidence="1">
    <location>
        <position position="83"/>
    </location>
</feature>
<sequence length="83" mass="9447">QSFISSNQIKFDSVVQLVEGYLGGERGEFLQARQDTIGRDKERFTLSNASFVKKFCVVFDKQRLFPDGTTLPFGYWISENGNS</sequence>
<accession>A0A1A8CTX0</accession>
<reference evidence="1" key="2">
    <citation type="submission" date="2016-06" db="EMBL/GenBank/DDBJ databases">
        <title>The genome of a short-lived fish provides insights into sex chromosome evolution and the genetic control of aging.</title>
        <authorList>
            <person name="Reichwald K."/>
            <person name="Felder M."/>
            <person name="Petzold A."/>
            <person name="Koch P."/>
            <person name="Groth M."/>
            <person name="Platzer M."/>
        </authorList>
    </citation>
    <scope>NUCLEOTIDE SEQUENCE</scope>
    <source>
        <tissue evidence="1">Brain</tissue>
    </source>
</reference>
<proteinExistence type="predicted"/>
<reference evidence="1" key="1">
    <citation type="submission" date="2016-05" db="EMBL/GenBank/DDBJ databases">
        <authorList>
            <person name="Lavstsen T."/>
            <person name="Jespersen J.S."/>
        </authorList>
    </citation>
    <scope>NUCLEOTIDE SEQUENCE</scope>
    <source>
        <tissue evidence="1">Brain</tissue>
    </source>
</reference>
<organism evidence="1">
    <name type="scientific">Nothobranchius kadleci</name>
    <name type="common">African annual killifish</name>
    <dbReference type="NCBI Taxonomy" id="1051664"/>
    <lineage>
        <taxon>Eukaryota</taxon>
        <taxon>Metazoa</taxon>
        <taxon>Chordata</taxon>
        <taxon>Craniata</taxon>
        <taxon>Vertebrata</taxon>
        <taxon>Euteleostomi</taxon>
        <taxon>Actinopterygii</taxon>
        <taxon>Neopterygii</taxon>
        <taxon>Teleostei</taxon>
        <taxon>Neoteleostei</taxon>
        <taxon>Acanthomorphata</taxon>
        <taxon>Ovalentaria</taxon>
        <taxon>Atherinomorphae</taxon>
        <taxon>Cyprinodontiformes</taxon>
        <taxon>Nothobranchiidae</taxon>
        <taxon>Nothobranchius</taxon>
    </lineage>
</organism>